<protein>
    <submittedName>
        <fullName evidence="2">Putative F-box domain, FBD domain, leucine-rich repeat domain, L domain-containing protein</fullName>
    </submittedName>
</protein>
<reference evidence="2" key="1">
    <citation type="journal article" date="2018" name="Nat. Plants">
        <title>Whole-genome landscape of Medicago truncatula symbiotic genes.</title>
        <authorList>
            <person name="Pecrix Y."/>
            <person name="Gamas P."/>
            <person name="Carrere S."/>
        </authorList>
    </citation>
    <scope>NUCLEOTIDE SEQUENCE</scope>
    <source>
        <tissue evidence="2">Leaves</tissue>
    </source>
</reference>
<accession>A0A396JCS1</accession>
<dbReference type="SUPFAM" id="SSF81383">
    <property type="entry name" value="F-box domain"/>
    <property type="match status" value="1"/>
</dbReference>
<dbReference type="SMART" id="SM00256">
    <property type="entry name" value="FBOX"/>
    <property type="match status" value="1"/>
</dbReference>
<evidence type="ECO:0000259" key="1">
    <source>
        <dbReference type="PROSITE" id="PS50181"/>
    </source>
</evidence>
<dbReference type="Gene3D" id="3.80.10.10">
    <property type="entry name" value="Ribonuclease Inhibitor"/>
    <property type="match status" value="1"/>
</dbReference>
<dbReference type="Pfam" id="PF00646">
    <property type="entry name" value="F-box"/>
    <property type="match status" value="1"/>
</dbReference>
<dbReference type="InterPro" id="IPR032675">
    <property type="entry name" value="LRR_dom_sf"/>
</dbReference>
<dbReference type="InterPro" id="IPR053781">
    <property type="entry name" value="F-box_AtFBL13-like"/>
</dbReference>
<dbReference type="AlphaFoldDB" id="A0A396JCS1"/>
<gene>
    <name evidence="2" type="ORF">MtrunA17_Chr2g0326831</name>
</gene>
<dbReference type="CDD" id="cd22160">
    <property type="entry name" value="F-box_AtFBL13-like"/>
    <property type="match status" value="1"/>
</dbReference>
<proteinExistence type="predicted"/>
<dbReference type="Proteomes" id="UP000265566">
    <property type="component" value="Chromosome 2"/>
</dbReference>
<organism evidence="2">
    <name type="scientific">Medicago truncatula</name>
    <name type="common">Barrel medic</name>
    <name type="synonym">Medicago tribuloides</name>
    <dbReference type="NCBI Taxonomy" id="3880"/>
    <lineage>
        <taxon>Eukaryota</taxon>
        <taxon>Viridiplantae</taxon>
        <taxon>Streptophyta</taxon>
        <taxon>Embryophyta</taxon>
        <taxon>Tracheophyta</taxon>
        <taxon>Spermatophyta</taxon>
        <taxon>Magnoliopsida</taxon>
        <taxon>eudicotyledons</taxon>
        <taxon>Gunneridae</taxon>
        <taxon>Pentapetalae</taxon>
        <taxon>rosids</taxon>
        <taxon>fabids</taxon>
        <taxon>Fabales</taxon>
        <taxon>Fabaceae</taxon>
        <taxon>Papilionoideae</taxon>
        <taxon>50 kb inversion clade</taxon>
        <taxon>NPAAA clade</taxon>
        <taxon>Hologalegina</taxon>
        <taxon>IRL clade</taxon>
        <taxon>Trifolieae</taxon>
        <taxon>Medicago</taxon>
    </lineage>
</organism>
<dbReference type="SUPFAM" id="SSF52058">
    <property type="entry name" value="L domain-like"/>
    <property type="match status" value="1"/>
</dbReference>
<dbReference type="InterPro" id="IPR050232">
    <property type="entry name" value="FBL13/AtMIF1-like"/>
</dbReference>
<dbReference type="PANTHER" id="PTHR31900:SF32">
    <property type="entry name" value="F-BOX_RNI_FBD-LIKE DOMAIN PROTEIN"/>
    <property type="match status" value="1"/>
</dbReference>
<dbReference type="PANTHER" id="PTHR31900">
    <property type="entry name" value="F-BOX/RNI SUPERFAMILY PROTEIN-RELATED"/>
    <property type="match status" value="1"/>
</dbReference>
<sequence>MPEWTRPTFELLSPDLNMRPRKMSSNMVSKDVHHLPYLFLGNQAYLINESLHEKMKNLINESSSLKMEKNISDLPDNILHHILSFLSTKDAVKTSILATKWRYLWTQLSVYDFHIISPSHSQNQNSATANSLLGLVTTLLHKSNVEIQSLAIEITPRVIWDAHNHFSRLSVTLDARKLTSLLSSLLTHKVQHLQLFINDIKYRNTTCVLPRCFSTSHSLTKLSLQLGGFTLFIPTGILFPTLKTLNLSYATFESDKSIKQFFSEGCPVLQELTLNYCYWLYIKQITIATSTLRILTIRSDPYCLNCDDLSDFSVKIDAVNLVSLTCTSRPSIQYIIVNPPTSIVDAYIEFDTRLPITYLMQHVSSPYSVVLLSGLASVKSLTLSKDTFRKPLYVIDHLHLLPEFHNLTHLCLTLEIDFSRKTLMEFLLRCPKLEALVLPLAVTKFLDMNDSTLIPVPCCFKSSLKMLHISTYDGSDRGIQFIEFVLKNARLLEDIQITYSAYIRDKFHNFFMNLADVKNQLAGMGSCDIKYHEKKKYW</sequence>
<dbReference type="SMART" id="SM00579">
    <property type="entry name" value="FBD"/>
    <property type="match status" value="1"/>
</dbReference>
<dbReference type="InterPro" id="IPR036047">
    <property type="entry name" value="F-box-like_dom_sf"/>
</dbReference>
<evidence type="ECO:0000313" key="2">
    <source>
        <dbReference type="EMBL" id="RHN75960.1"/>
    </source>
</evidence>
<feature type="domain" description="F-box" evidence="1">
    <location>
        <begin position="68"/>
        <end position="114"/>
    </location>
</feature>
<dbReference type="InterPro" id="IPR006566">
    <property type="entry name" value="FBD"/>
</dbReference>
<comment type="caution">
    <text evidence="2">The sequence shown here is derived from an EMBL/GenBank/DDBJ whole genome shotgun (WGS) entry which is preliminary data.</text>
</comment>
<dbReference type="EMBL" id="PSQE01000002">
    <property type="protein sequence ID" value="RHN75960.1"/>
    <property type="molecule type" value="Genomic_DNA"/>
</dbReference>
<dbReference type="OrthoDB" id="612216at2759"/>
<dbReference type="Gene3D" id="1.20.1280.50">
    <property type="match status" value="1"/>
</dbReference>
<name>A0A396JCS1_MEDTR</name>
<dbReference type="Pfam" id="PF08387">
    <property type="entry name" value="FBD"/>
    <property type="match status" value="1"/>
</dbReference>
<dbReference type="PROSITE" id="PS50181">
    <property type="entry name" value="FBOX"/>
    <property type="match status" value="1"/>
</dbReference>
<dbReference type="InterPro" id="IPR001810">
    <property type="entry name" value="F-box_dom"/>
</dbReference>
<dbReference type="Gramene" id="rna12224">
    <property type="protein sequence ID" value="RHN75960.1"/>
    <property type="gene ID" value="gene12224"/>
</dbReference>